<keyword evidence="1" id="KW-0804">Transcription</keyword>
<dbReference type="WBParaSite" id="TTAC_0000555401-mRNA-1">
    <property type="protein sequence ID" value="TTAC_0000555401-mRNA-1"/>
    <property type="gene ID" value="TTAC_0000555401"/>
</dbReference>
<dbReference type="STRING" id="6205.A0A0R3WXR4"/>
<protein>
    <recommendedName>
        <fullName evidence="1">FACT complex subunit</fullName>
    </recommendedName>
</protein>
<dbReference type="OrthoDB" id="10251642at2759"/>
<comment type="subcellular location">
    <subcellularLocation>
        <location evidence="1">Nucleus</location>
    </subcellularLocation>
    <subcellularLocation>
        <location evidence="1">Chromosome</location>
    </subcellularLocation>
</comment>
<evidence type="ECO:0000313" key="6">
    <source>
        <dbReference type="WBParaSite" id="TTAC_0000555401-mRNA-1"/>
    </source>
</evidence>
<evidence type="ECO:0000313" key="4">
    <source>
        <dbReference type="EMBL" id="VDM27180.1"/>
    </source>
</evidence>
<dbReference type="GO" id="GO:0031491">
    <property type="term" value="F:nucleosome binding"/>
    <property type="evidence" value="ECO:0007669"/>
    <property type="project" value="TreeGrafter"/>
</dbReference>
<comment type="similarity">
    <text evidence="1">Belongs to the peptidase M24 family. SPT16 subfamily.</text>
</comment>
<feature type="domain" description="FACT complex subunit SPT16 middle" evidence="3">
    <location>
        <begin position="1"/>
        <end position="82"/>
    </location>
</feature>
<gene>
    <name evidence="4" type="ORF">TTAC_LOCUS5538</name>
</gene>
<evidence type="ECO:0000256" key="1">
    <source>
        <dbReference type="RuleBase" id="RU367052"/>
    </source>
</evidence>
<evidence type="ECO:0000313" key="5">
    <source>
        <dbReference type="Proteomes" id="UP000274429"/>
    </source>
</evidence>
<dbReference type="InterPro" id="IPR040258">
    <property type="entry name" value="Spt16"/>
</dbReference>
<dbReference type="InterPro" id="IPR013953">
    <property type="entry name" value="FACT_SPT16_M"/>
</dbReference>
<keyword evidence="5" id="KW-1185">Reference proteome</keyword>
<dbReference type="SMART" id="SM01286">
    <property type="entry name" value="SPT16"/>
    <property type="match status" value="1"/>
</dbReference>
<reference evidence="4 5" key="2">
    <citation type="submission" date="2018-11" db="EMBL/GenBank/DDBJ databases">
        <authorList>
            <consortium name="Pathogen Informatics"/>
        </authorList>
    </citation>
    <scope>NUCLEOTIDE SEQUENCE [LARGE SCALE GENOMIC DNA]</scope>
</reference>
<dbReference type="Proteomes" id="UP000274429">
    <property type="component" value="Unassembled WGS sequence"/>
</dbReference>
<dbReference type="PANTHER" id="PTHR13980:SF15">
    <property type="entry name" value="FACT COMPLEX SUBUNIT SPT16"/>
    <property type="match status" value="1"/>
</dbReference>
<sequence length="104" mass="12045">MTYRASNQRHHGETTSPSTNLNNAYRIIKEVLKKFRSREAEEKERANLVEQDNLVIEPGKTAFRLRDLYIRPNIVAKRITGVKSFLTCVKITSLLPLKLLLCFQ</sequence>
<dbReference type="GO" id="GO:0006368">
    <property type="term" value="P:transcription elongation by RNA polymerase II"/>
    <property type="evidence" value="ECO:0007669"/>
    <property type="project" value="TreeGrafter"/>
</dbReference>
<dbReference type="AlphaFoldDB" id="A0A0R3WXR4"/>
<comment type="subunit">
    <text evidence="1">Component of the FACT complex.</text>
</comment>
<name>A0A0R3WXR4_HYDTA</name>
<dbReference type="GO" id="GO:0006260">
    <property type="term" value="P:DNA replication"/>
    <property type="evidence" value="ECO:0007669"/>
    <property type="project" value="UniProtKB-KW"/>
</dbReference>
<dbReference type="Pfam" id="PF08644">
    <property type="entry name" value="SPT16"/>
    <property type="match status" value="1"/>
</dbReference>
<dbReference type="GO" id="GO:0035101">
    <property type="term" value="C:FACT complex"/>
    <property type="evidence" value="ECO:0007669"/>
    <property type="project" value="UniProtKB-UniRule"/>
</dbReference>
<evidence type="ECO:0000259" key="3">
    <source>
        <dbReference type="SMART" id="SM01286"/>
    </source>
</evidence>
<comment type="function">
    <text evidence="1">Component of the FACT complex, a general chromatin factor that acts to reorganize nucleosomes. The FACT complex is involved in multiple processes that require DNA as a template such as mRNA elongation, DNA replication and DNA repair. During transcription elongation the FACT complex acts as a histone chaperone that both destabilizes and restores nucleosomal structure. It facilitates the passage of RNA polymerase II and transcription by promoting the dissociation of one histone H2A-H2B dimer from the nucleosome, then subsequently promotes the reestablishment of the nucleosome following the passage of RNA polymerase II.</text>
</comment>
<evidence type="ECO:0000256" key="2">
    <source>
        <dbReference type="SAM" id="MobiDB-lite"/>
    </source>
</evidence>
<feature type="region of interest" description="Disordered" evidence="2">
    <location>
        <begin position="1"/>
        <end position="20"/>
    </location>
</feature>
<reference evidence="6" key="1">
    <citation type="submission" date="2017-02" db="UniProtKB">
        <authorList>
            <consortium name="WormBaseParasite"/>
        </authorList>
    </citation>
    <scope>IDENTIFICATION</scope>
</reference>
<proteinExistence type="inferred from homology"/>
<keyword evidence="1" id="KW-0539">Nucleus</keyword>
<keyword evidence="1" id="KW-0227">DNA damage</keyword>
<dbReference type="Gene3D" id="2.30.29.150">
    <property type="match status" value="1"/>
</dbReference>
<keyword evidence="1" id="KW-0158">Chromosome</keyword>
<accession>A0A0R3WXR4</accession>
<keyword evidence="1" id="KW-0805">Transcription regulation</keyword>
<dbReference type="EMBL" id="UYWX01007890">
    <property type="protein sequence ID" value="VDM27180.1"/>
    <property type="molecule type" value="Genomic_DNA"/>
</dbReference>
<dbReference type="GO" id="GO:0006281">
    <property type="term" value="P:DNA repair"/>
    <property type="evidence" value="ECO:0007669"/>
    <property type="project" value="UniProtKB-UniRule"/>
</dbReference>
<keyword evidence="1" id="KW-0234">DNA repair</keyword>
<dbReference type="PANTHER" id="PTHR13980">
    <property type="entry name" value="CDC68 RELATED"/>
    <property type="match status" value="1"/>
</dbReference>
<keyword evidence="1" id="KW-0235">DNA replication</keyword>
<organism evidence="6">
    <name type="scientific">Hydatigena taeniaeformis</name>
    <name type="common">Feline tapeworm</name>
    <name type="synonym">Taenia taeniaeformis</name>
    <dbReference type="NCBI Taxonomy" id="6205"/>
    <lineage>
        <taxon>Eukaryota</taxon>
        <taxon>Metazoa</taxon>
        <taxon>Spiralia</taxon>
        <taxon>Lophotrochozoa</taxon>
        <taxon>Platyhelminthes</taxon>
        <taxon>Cestoda</taxon>
        <taxon>Eucestoda</taxon>
        <taxon>Cyclophyllidea</taxon>
        <taxon>Taeniidae</taxon>
        <taxon>Hydatigera</taxon>
    </lineage>
</organism>